<keyword evidence="1" id="KW-1133">Transmembrane helix</keyword>
<keyword evidence="1" id="KW-0472">Membrane</keyword>
<dbReference type="PANTHER" id="PTHR41309:SF2">
    <property type="entry name" value="MEMBRANE PROTEIN"/>
    <property type="match status" value="1"/>
</dbReference>
<feature type="transmembrane region" description="Helical" evidence="1">
    <location>
        <begin position="77"/>
        <end position="97"/>
    </location>
</feature>
<name>A0ABU4JSL7_9CLOT</name>
<dbReference type="PANTHER" id="PTHR41309">
    <property type="entry name" value="MEMBRANE PROTEIN-RELATED"/>
    <property type="match status" value="1"/>
</dbReference>
<protein>
    <submittedName>
        <fullName evidence="2">ABC-2 transporter permease</fullName>
    </submittedName>
</protein>
<dbReference type="RefSeq" id="WP_318797825.1">
    <property type="nucleotide sequence ID" value="NZ_JARUJP010000007.1"/>
</dbReference>
<reference evidence="2 3" key="1">
    <citation type="submission" date="2023-04" db="EMBL/GenBank/DDBJ databases">
        <title>Clostridium tannerae sp. nov., isolated from the fecal material of an alpaca.</title>
        <authorList>
            <person name="Miller S."/>
            <person name="Hendry M."/>
            <person name="King J."/>
            <person name="Sankaranarayanan K."/>
            <person name="Lawson P.A."/>
        </authorList>
    </citation>
    <scope>NUCLEOTIDE SEQUENCE [LARGE SCALE GENOMIC DNA]</scope>
    <source>
        <strain evidence="2 3">A1-XYC3</strain>
    </source>
</reference>
<feature type="transmembrane region" description="Helical" evidence="1">
    <location>
        <begin position="117"/>
        <end position="138"/>
    </location>
</feature>
<accession>A0ABU4JSL7</accession>
<evidence type="ECO:0000256" key="1">
    <source>
        <dbReference type="SAM" id="Phobius"/>
    </source>
</evidence>
<keyword evidence="1" id="KW-0812">Transmembrane</keyword>
<organism evidence="2 3">
    <name type="scientific">Clostridium tanneri</name>
    <dbReference type="NCBI Taxonomy" id="3037988"/>
    <lineage>
        <taxon>Bacteria</taxon>
        <taxon>Bacillati</taxon>
        <taxon>Bacillota</taxon>
        <taxon>Clostridia</taxon>
        <taxon>Eubacteriales</taxon>
        <taxon>Clostridiaceae</taxon>
        <taxon>Clostridium</taxon>
    </lineage>
</organism>
<keyword evidence="3" id="KW-1185">Reference proteome</keyword>
<feature type="transmembrane region" description="Helical" evidence="1">
    <location>
        <begin position="150"/>
        <end position="169"/>
    </location>
</feature>
<dbReference type="Pfam" id="PF13346">
    <property type="entry name" value="ABC2_membrane_5"/>
    <property type="match status" value="1"/>
</dbReference>
<gene>
    <name evidence="2" type="ORF">P8V03_08230</name>
</gene>
<dbReference type="EMBL" id="JARUJP010000007">
    <property type="protein sequence ID" value="MDW8801144.1"/>
    <property type="molecule type" value="Genomic_DNA"/>
</dbReference>
<dbReference type="InterPro" id="IPR025699">
    <property type="entry name" value="ABC2_memb-like"/>
</dbReference>
<sequence>MINLIIKDILVQKKTILISLVYTIFFIFTFQGMGNVGFVGSVVAIVYLLLNTSLAYDDKNKSEIMLNSLPIKREDIVTAKYVSVLLYLTIGISFYFISTLLIKLTMLPIQLNTVTTVDIISSMISVILLISINLPLFFKLGYIKSKMFSFILFFLFFFGAASLAGYLKNNKIIGTSGLLLDFLYNGSDIQILLFFIVIVFILALVSYGVSIILYKNREF</sequence>
<proteinExistence type="predicted"/>
<dbReference type="Proteomes" id="UP001281656">
    <property type="component" value="Unassembled WGS sequence"/>
</dbReference>
<feature type="transmembrane region" description="Helical" evidence="1">
    <location>
        <begin position="189"/>
        <end position="214"/>
    </location>
</feature>
<comment type="caution">
    <text evidence="2">The sequence shown here is derived from an EMBL/GenBank/DDBJ whole genome shotgun (WGS) entry which is preliminary data.</text>
</comment>
<feature type="transmembrane region" description="Helical" evidence="1">
    <location>
        <begin position="38"/>
        <end position="56"/>
    </location>
</feature>
<evidence type="ECO:0000313" key="2">
    <source>
        <dbReference type="EMBL" id="MDW8801144.1"/>
    </source>
</evidence>
<evidence type="ECO:0000313" key="3">
    <source>
        <dbReference type="Proteomes" id="UP001281656"/>
    </source>
</evidence>
<feature type="transmembrane region" description="Helical" evidence="1">
    <location>
        <begin position="15"/>
        <end position="32"/>
    </location>
</feature>